<comment type="caution">
    <text evidence="1">The sequence shown here is derived from an EMBL/GenBank/DDBJ whole genome shotgun (WGS) entry which is preliminary data.</text>
</comment>
<proteinExistence type="predicted"/>
<dbReference type="Proteomes" id="UP001157502">
    <property type="component" value="Chromosome 1"/>
</dbReference>
<accession>A0ACC2HJJ4</accession>
<evidence type="ECO:0000313" key="1">
    <source>
        <dbReference type="EMBL" id="KAJ8015805.1"/>
    </source>
</evidence>
<reference evidence="1" key="1">
    <citation type="submission" date="2021-05" db="EMBL/GenBank/DDBJ databases">
        <authorList>
            <person name="Pan Q."/>
            <person name="Jouanno E."/>
            <person name="Zahm M."/>
            <person name="Klopp C."/>
            <person name="Cabau C."/>
            <person name="Louis A."/>
            <person name="Berthelot C."/>
            <person name="Parey E."/>
            <person name="Roest Crollius H."/>
            <person name="Montfort J."/>
            <person name="Robinson-Rechavi M."/>
            <person name="Bouchez O."/>
            <person name="Lampietro C."/>
            <person name="Lopez Roques C."/>
            <person name="Donnadieu C."/>
            <person name="Postlethwait J."/>
            <person name="Bobe J."/>
            <person name="Dillon D."/>
            <person name="Chandos A."/>
            <person name="von Hippel F."/>
            <person name="Guiguen Y."/>
        </authorList>
    </citation>
    <scope>NUCLEOTIDE SEQUENCE</scope>
    <source>
        <strain evidence="1">YG-Jan2019</strain>
    </source>
</reference>
<dbReference type="EMBL" id="CM055728">
    <property type="protein sequence ID" value="KAJ8015805.1"/>
    <property type="molecule type" value="Genomic_DNA"/>
</dbReference>
<sequence length="120" mass="13526">MTRSKIHQDQLIKWPGSTRNCTGINVNGPAPTNLRRDGREILRSQKPQDQLVEMYLPQIYRDQLIKLATSLKYTKDQPLKGAGKLRRNTAGSSWSGPRLQKATPGSTRKWPDSTENCAAH</sequence>
<evidence type="ECO:0000313" key="2">
    <source>
        <dbReference type="Proteomes" id="UP001157502"/>
    </source>
</evidence>
<gene>
    <name evidence="1" type="ORF">DPEC_G00000170</name>
</gene>
<protein>
    <submittedName>
        <fullName evidence="1">Uncharacterized protein</fullName>
    </submittedName>
</protein>
<organism evidence="1 2">
    <name type="scientific">Dallia pectoralis</name>
    <name type="common">Alaska blackfish</name>
    <dbReference type="NCBI Taxonomy" id="75939"/>
    <lineage>
        <taxon>Eukaryota</taxon>
        <taxon>Metazoa</taxon>
        <taxon>Chordata</taxon>
        <taxon>Craniata</taxon>
        <taxon>Vertebrata</taxon>
        <taxon>Euteleostomi</taxon>
        <taxon>Actinopterygii</taxon>
        <taxon>Neopterygii</taxon>
        <taxon>Teleostei</taxon>
        <taxon>Protacanthopterygii</taxon>
        <taxon>Esociformes</taxon>
        <taxon>Umbridae</taxon>
        <taxon>Dallia</taxon>
    </lineage>
</organism>
<name>A0ACC2HJJ4_DALPE</name>
<keyword evidence="2" id="KW-1185">Reference proteome</keyword>